<dbReference type="Proteomes" id="UP001224392">
    <property type="component" value="Unassembled WGS sequence"/>
</dbReference>
<evidence type="ECO:0000313" key="3">
    <source>
        <dbReference type="Proteomes" id="UP001224392"/>
    </source>
</evidence>
<evidence type="ECO:0000259" key="1">
    <source>
        <dbReference type="Pfam" id="PF08241"/>
    </source>
</evidence>
<dbReference type="PANTHER" id="PTHR43591">
    <property type="entry name" value="METHYLTRANSFERASE"/>
    <property type="match status" value="1"/>
</dbReference>
<reference evidence="2 3" key="1">
    <citation type="submission" date="2023-04" db="EMBL/GenBank/DDBJ databases">
        <title>Marinobulbifer ophiurae gen. nov., sp. Nov., isolate from tissue of brittle star Ophioplocus japonicus.</title>
        <authorList>
            <person name="Kawano K."/>
            <person name="Sawayama S."/>
            <person name="Nakagawa S."/>
        </authorList>
    </citation>
    <scope>NUCLEOTIDE SEQUENCE [LARGE SCALE GENOMIC DNA]</scope>
    <source>
        <strain evidence="2 3">NKW57</strain>
    </source>
</reference>
<name>A0ABQ6LYV7_9GAMM</name>
<dbReference type="SUPFAM" id="SSF53335">
    <property type="entry name" value="S-adenosyl-L-methionine-dependent methyltransferases"/>
    <property type="match status" value="1"/>
</dbReference>
<dbReference type="RefSeq" id="WP_285763906.1">
    <property type="nucleotide sequence ID" value="NZ_BSYJ01000003.1"/>
</dbReference>
<proteinExistence type="predicted"/>
<gene>
    <name evidence="2" type="ORF">MNKW57_15930</name>
</gene>
<dbReference type="InterPro" id="IPR013216">
    <property type="entry name" value="Methyltransf_11"/>
</dbReference>
<comment type="caution">
    <text evidence="2">The sequence shown here is derived from an EMBL/GenBank/DDBJ whole genome shotgun (WGS) entry which is preliminary data.</text>
</comment>
<accession>A0ABQ6LYV7</accession>
<sequence>MSHEHWSKFWEQGYITTFGSSLKNNYSGSLKSFWQEQFSLLADGSRILDVATGNGAIAVLAADYSLELRKGFSVYGADASTISAGVTESNSPARSAVQFLSETPCEELPFEDDYFALVTSQYGVEYSNLERSAKEIYRILKPGGSFQAVIHHADSNLLKSSRSELEIYRYVLDTAQVYPVLKKYIEHYQGKADQLRQVGAQLNHGINSLRQQFGTMPLAREVQADISALARKIKTGDSKTLFIEIDSRAAELVAARSRLQDMVAAAVSDPAQFEGIFRAAGFEGVTMSELNNEQGLIGWLLGAKVPSKRDDQ</sequence>
<keyword evidence="3" id="KW-1185">Reference proteome</keyword>
<dbReference type="CDD" id="cd02440">
    <property type="entry name" value="AdoMet_MTases"/>
    <property type="match status" value="1"/>
</dbReference>
<dbReference type="EMBL" id="BSYJ01000003">
    <property type="protein sequence ID" value="GMG87272.1"/>
    <property type="molecule type" value="Genomic_DNA"/>
</dbReference>
<organism evidence="2 3">
    <name type="scientific">Biformimicrobium ophioploci</name>
    <dbReference type="NCBI Taxonomy" id="3036711"/>
    <lineage>
        <taxon>Bacteria</taxon>
        <taxon>Pseudomonadati</taxon>
        <taxon>Pseudomonadota</taxon>
        <taxon>Gammaproteobacteria</taxon>
        <taxon>Cellvibrionales</taxon>
        <taxon>Microbulbiferaceae</taxon>
        <taxon>Biformimicrobium</taxon>
    </lineage>
</organism>
<protein>
    <recommendedName>
        <fullName evidence="1">Methyltransferase type 11 domain-containing protein</fullName>
    </recommendedName>
</protein>
<dbReference type="Pfam" id="PF08241">
    <property type="entry name" value="Methyltransf_11"/>
    <property type="match status" value="1"/>
</dbReference>
<dbReference type="PANTHER" id="PTHR43591:SF24">
    <property type="entry name" value="2-METHOXY-6-POLYPRENYL-1,4-BENZOQUINOL METHYLASE, MITOCHONDRIAL"/>
    <property type="match status" value="1"/>
</dbReference>
<feature type="domain" description="Methyltransferase type 11" evidence="1">
    <location>
        <begin position="48"/>
        <end position="146"/>
    </location>
</feature>
<dbReference type="Gene3D" id="3.40.50.150">
    <property type="entry name" value="Vaccinia Virus protein VP39"/>
    <property type="match status" value="1"/>
</dbReference>
<evidence type="ECO:0000313" key="2">
    <source>
        <dbReference type="EMBL" id="GMG87272.1"/>
    </source>
</evidence>
<dbReference type="InterPro" id="IPR029063">
    <property type="entry name" value="SAM-dependent_MTases_sf"/>
</dbReference>